<dbReference type="EMBL" id="NBTX02000004">
    <property type="protein sequence ID" value="PNL63395.1"/>
    <property type="molecule type" value="Genomic_DNA"/>
</dbReference>
<dbReference type="RefSeq" id="WP_019232601.1">
    <property type="nucleotide sequence ID" value="NZ_CAAAHR010000003.1"/>
</dbReference>
<dbReference type="GeneID" id="98064413"/>
<dbReference type="Proteomes" id="UP000192511">
    <property type="component" value="Unassembled WGS sequence"/>
</dbReference>
<protein>
    <submittedName>
        <fullName evidence="1">Uncharacterized protein</fullName>
    </submittedName>
</protein>
<organism evidence="1 3">
    <name type="scientific">Legionella anisa</name>
    <dbReference type="NCBI Taxonomy" id="28082"/>
    <lineage>
        <taxon>Bacteria</taxon>
        <taxon>Pseudomonadati</taxon>
        <taxon>Pseudomonadota</taxon>
        <taxon>Gammaproteobacteria</taxon>
        <taxon>Legionellales</taxon>
        <taxon>Legionellaceae</taxon>
        <taxon>Legionella</taxon>
    </lineage>
</organism>
<proteinExistence type="predicted"/>
<sequence>MLSRLFLPVRQMGRRIYPRSQFFNPNTRIDGFTERWCNETAALLRWCNMEHGFHRRSISYSSTSESESVPITSEPGQTAFRGYPLLNLFLNRQETDGGLFTVPTSLTNNVKPYQDTFDMAEYAKERKREALVHLTGNTEYRSFTKSIPVALAFGLSKGPENGAVVLEHWAREGTALIASVYGPASELDYDQVNGLLYQQEIAGPMLPFARQKCTTMFYKKDGCLNPEAGFNIMSPFNLDINQFLLANGDPNAVRVIHKYDRKALQASIEFSECYRELLEGQMNNVGKHELRVLHERAHDAFQKMLKVEEQFRKYIASSIKMQQEQGNLLMAQVVPPSDICLNTALRWYMSAICYSKGKFLTHTDNECTLNVKQGDFILELPQQSGARVTKTFSKEEALGILPHVMLPTFDLISPDGHFDISERLPDPIEQLLVTSFITQLMHKKDPHVGNLRFQTPDASEIRSLCENEINNVQLISQGYCLYE</sequence>
<evidence type="ECO:0000313" key="2">
    <source>
        <dbReference type="EMBL" id="PNL63395.1"/>
    </source>
</evidence>
<reference evidence="1 3" key="1">
    <citation type="submission" date="2017-12" db="EMBL/GenBank/DDBJ databases">
        <title>FDA dAtabase for Regulatory Grade micrObial Sequences (FDA-ARGOS): Supporting development and validation of Infectious Disease Dx tests.</title>
        <authorList>
            <person name="Kerrigan L."/>
            <person name="Tallon L.J."/>
            <person name="Sadzewicz L."/>
            <person name="Sengamalay N."/>
            <person name="Ott S."/>
            <person name="Godinez A."/>
            <person name="Nagaraj S."/>
            <person name="Vavikolanu K."/>
            <person name="Vyas G."/>
            <person name="Nadendla S."/>
            <person name="Aluvathingal J."/>
            <person name="Sichtig H."/>
        </authorList>
    </citation>
    <scope>NUCLEOTIDE SEQUENCE [LARGE SCALE GENOMIC DNA]</scope>
    <source>
        <strain evidence="1 3">FDAARGOS_200</strain>
    </source>
</reference>
<accession>A0AAX0WSF1</accession>
<comment type="caution">
    <text evidence="1">The sequence shown here is derived from an EMBL/GenBank/DDBJ whole genome shotgun (WGS) entry which is preliminary data.</text>
</comment>
<name>A0AAX0WSF1_9GAMM</name>
<gene>
    <name evidence="1" type="ORF">A6J39_001880</name>
    <name evidence="2" type="ORF">A6J39_020570</name>
</gene>
<evidence type="ECO:0000313" key="3">
    <source>
        <dbReference type="Proteomes" id="UP000192511"/>
    </source>
</evidence>
<dbReference type="EMBL" id="NBTX02000004">
    <property type="protein sequence ID" value="PNL60061.1"/>
    <property type="molecule type" value="Genomic_DNA"/>
</dbReference>
<evidence type="ECO:0000313" key="1">
    <source>
        <dbReference type="EMBL" id="PNL60061.1"/>
    </source>
</evidence>
<dbReference type="AlphaFoldDB" id="A0AAX0WSF1"/>
<keyword evidence="3" id="KW-1185">Reference proteome</keyword>